<reference evidence="2 3" key="1">
    <citation type="submission" date="2019-04" db="EMBL/GenBank/DDBJ databases">
        <title>Comparative genomics and transcriptomics to analyze fruiting body development in filamentous ascomycetes.</title>
        <authorList>
            <consortium name="DOE Joint Genome Institute"/>
            <person name="Lutkenhaus R."/>
            <person name="Traeger S."/>
            <person name="Breuer J."/>
            <person name="Kuo A."/>
            <person name="Lipzen A."/>
            <person name="Pangilinan J."/>
            <person name="Dilworth D."/>
            <person name="Sandor L."/>
            <person name="Poggeler S."/>
            <person name="Barry K."/>
            <person name="Grigoriev I.V."/>
            <person name="Nowrousian M."/>
        </authorList>
    </citation>
    <scope>NUCLEOTIDE SEQUENCE [LARGE SCALE GENOMIC DNA]</scope>
    <source>
        <strain evidence="2 3">CBS 389.68</strain>
    </source>
</reference>
<feature type="transmembrane region" description="Helical" evidence="1">
    <location>
        <begin position="6"/>
        <end position="28"/>
    </location>
</feature>
<proteinExistence type="predicted"/>
<dbReference type="Proteomes" id="UP000298138">
    <property type="component" value="Unassembled WGS sequence"/>
</dbReference>
<keyword evidence="1" id="KW-0812">Transmembrane</keyword>
<dbReference type="InParanoid" id="A0A4S2MK86"/>
<name>A0A4S2MK86_9PEZI</name>
<evidence type="ECO:0000256" key="1">
    <source>
        <dbReference type="SAM" id="Phobius"/>
    </source>
</evidence>
<keyword evidence="1" id="KW-0472">Membrane</keyword>
<protein>
    <submittedName>
        <fullName evidence="2">Uncharacterized protein</fullName>
    </submittedName>
</protein>
<organism evidence="2 3">
    <name type="scientific">Ascodesmis nigricans</name>
    <dbReference type="NCBI Taxonomy" id="341454"/>
    <lineage>
        <taxon>Eukaryota</taxon>
        <taxon>Fungi</taxon>
        <taxon>Dikarya</taxon>
        <taxon>Ascomycota</taxon>
        <taxon>Pezizomycotina</taxon>
        <taxon>Pezizomycetes</taxon>
        <taxon>Pezizales</taxon>
        <taxon>Ascodesmidaceae</taxon>
        <taxon>Ascodesmis</taxon>
    </lineage>
</organism>
<evidence type="ECO:0000313" key="2">
    <source>
        <dbReference type="EMBL" id="TGZ77360.1"/>
    </source>
</evidence>
<sequence>MLSLAPFFVCPFFFIFFVWFFVEFSCLYRCEGLDDRCIWSNLGTICVYVYQCVWEIMGHLDEHGWGSWSQAIVLEK</sequence>
<evidence type="ECO:0000313" key="3">
    <source>
        <dbReference type="Proteomes" id="UP000298138"/>
    </source>
</evidence>
<gene>
    <name evidence="2" type="ORF">EX30DRAFT_201767</name>
</gene>
<keyword evidence="1" id="KW-1133">Transmembrane helix</keyword>
<accession>A0A4S2MK86</accession>
<dbReference type="EMBL" id="ML220154">
    <property type="protein sequence ID" value="TGZ77360.1"/>
    <property type="molecule type" value="Genomic_DNA"/>
</dbReference>
<dbReference type="AlphaFoldDB" id="A0A4S2MK86"/>
<keyword evidence="3" id="KW-1185">Reference proteome</keyword>